<dbReference type="Gene3D" id="3.10.129.10">
    <property type="entry name" value="Hotdog Thioesterase"/>
    <property type="match status" value="1"/>
</dbReference>
<evidence type="ECO:0000256" key="1">
    <source>
        <dbReference type="ARBA" id="ARBA00010458"/>
    </source>
</evidence>
<dbReference type="Pfam" id="PF03061">
    <property type="entry name" value="4HBT"/>
    <property type="match status" value="1"/>
</dbReference>
<keyword evidence="7" id="KW-1185">Reference proteome</keyword>
<feature type="domain" description="HotDog ACOT-type" evidence="4">
    <location>
        <begin position="23"/>
        <end position="135"/>
    </location>
</feature>
<dbReference type="EMBL" id="UETC01000001">
    <property type="protein sequence ID" value="SSA38705.1"/>
    <property type="molecule type" value="Genomic_DNA"/>
</dbReference>
<dbReference type="PROSITE" id="PS51770">
    <property type="entry name" value="HOTDOG_ACOT"/>
    <property type="match status" value="1"/>
</dbReference>
<evidence type="ECO:0000313" key="8">
    <source>
        <dbReference type="Proteomes" id="UP000251571"/>
    </source>
</evidence>
<dbReference type="Proteomes" id="UP000251571">
    <property type="component" value="Unassembled WGS sequence"/>
</dbReference>
<dbReference type="PANTHER" id="PTHR11049:SF5">
    <property type="entry name" value="ACYL-COA THIOESTER HYDROLASE YCIA"/>
    <property type="match status" value="1"/>
</dbReference>
<name>A0A2Y9A3A0_9RHOB</name>
<proteinExistence type="inferred from homology"/>
<comment type="similarity">
    <text evidence="1">Belongs to the acyl coenzyme A hydrolase family.</text>
</comment>
<sequence length="147" mass="15869">MTEDQDRHLALGVARAAHGRQQREGVLLIRTIAMPADTNPAGDIFGGWLMSQMDLAAGNMAARVALGRCATVAVEGMKFLRPVKVGDEVTLYATLRRVGRTSMRIHVDAWARSRFAKDGAPVTSADFVFVALDEDGAPRAIFEEDAG</sequence>
<dbReference type="InterPro" id="IPR033120">
    <property type="entry name" value="HOTDOG_ACOT"/>
</dbReference>
<evidence type="ECO:0000313" key="5">
    <source>
        <dbReference type="EMBL" id="PWJ22427.1"/>
    </source>
</evidence>
<dbReference type="GO" id="GO:0009062">
    <property type="term" value="P:fatty acid catabolic process"/>
    <property type="evidence" value="ECO:0007669"/>
    <property type="project" value="TreeGrafter"/>
</dbReference>
<evidence type="ECO:0000259" key="4">
    <source>
        <dbReference type="PROSITE" id="PS51770"/>
    </source>
</evidence>
<gene>
    <name evidence="5" type="ORF">BCF38_101840</name>
    <name evidence="6" type="ORF">SAMN05421539_101840</name>
</gene>
<accession>A0A2Y9A3A0</accession>
<dbReference type="PANTHER" id="PTHR11049">
    <property type="entry name" value="ACYL COENZYME A THIOESTER HYDROLASE"/>
    <property type="match status" value="1"/>
</dbReference>
<dbReference type="InterPro" id="IPR006683">
    <property type="entry name" value="Thioestr_dom"/>
</dbReference>
<evidence type="ECO:0000313" key="6">
    <source>
        <dbReference type="EMBL" id="SSA38705.1"/>
    </source>
</evidence>
<dbReference type="GO" id="GO:0005829">
    <property type="term" value="C:cytosol"/>
    <property type="evidence" value="ECO:0007669"/>
    <property type="project" value="TreeGrafter"/>
</dbReference>
<dbReference type="OrthoDB" id="9801856at2"/>
<evidence type="ECO:0000313" key="7">
    <source>
        <dbReference type="Proteomes" id="UP000245839"/>
    </source>
</evidence>
<dbReference type="GO" id="GO:0006637">
    <property type="term" value="P:acyl-CoA metabolic process"/>
    <property type="evidence" value="ECO:0007669"/>
    <property type="project" value="TreeGrafter"/>
</dbReference>
<evidence type="ECO:0000256" key="2">
    <source>
        <dbReference type="ARBA" id="ARBA00022801"/>
    </source>
</evidence>
<reference evidence="5 7" key="2">
    <citation type="submission" date="2018-03" db="EMBL/GenBank/DDBJ databases">
        <title>Genomic Encyclopedia of Archaeal and Bacterial Type Strains, Phase II (KMG-II): from individual species to whole genera.</title>
        <authorList>
            <person name="Goeker M."/>
        </authorList>
    </citation>
    <scope>NUCLEOTIDE SEQUENCE [LARGE SCALE GENOMIC DNA]</scope>
    <source>
        <strain evidence="5 7">DSM 25227</strain>
    </source>
</reference>
<evidence type="ECO:0000256" key="3">
    <source>
        <dbReference type="PROSITE-ProRule" id="PRU01106"/>
    </source>
</evidence>
<dbReference type="CDD" id="cd03442">
    <property type="entry name" value="BFIT_BACH"/>
    <property type="match status" value="1"/>
</dbReference>
<dbReference type="EMBL" id="QGDJ01000001">
    <property type="protein sequence ID" value="PWJ22427.1"/>
    <property type="molecule type" value="Genomic_DNA"/>
</dbReference>
<dbReference type="GO" id="GO:0052816">
    <property type="term" value="F:long-chain fatty acyl-CoA hydrolase activity"/>
    <property type="evidence" value="ECO:0007669"/>
    <property type="project" value="TreeGrafter"/>
</dbReference>
<dbReference type="InterPro" id="IPR040170">
    <property type="entry name" value="Cytosol_ACT"/>
</dbReference>
<keyword evidence="2 3" id="KW-0378">Hydrolase</keyword>
<reference evidence="6 8" key="1">
    <citation type="submission" date="2016-10" db="EMBL/GenBank/DDBJ databases">
        <authorList>
            <person name="Cai Z."/>
        </authorList>
    </citation>
    <scope>NUCLEOTIDE SEQUENCE [LARGE SCALE GENOMIC DNA]</scope>
    <source>
        <strain evidence="6 8">DSM 25227</strain>
    </source>
</reference>
<dbReference type="AlphaFoldDB" id="A0A2Y9A3A0"/>
<protein>
    <submittedName>
        <fullName evidence="6">Acyl-CoA thioesterase YciA</fullName>
    </submittedName>
</protein>
<dbReference type="InterPro" id="IPR029069">
    <property type="entry name" value="HotDog_dom_sf"/>
</dbReference>
<dbReference type="Proteomes" id="UP000245839">
    <property type="component" value="Unassembled WGS sequence"/>
</dbReference>
<organism evidence="6 8">
    <name type="scientific">Jannaschia seohaensis</name>
    <dbReference type="NCBI Taxonomy" id="475081"/>
    <lineage>
        <taxon>Bacteria</taxon>
        <taxon>Pseudomonadati</taxon>
        <taxon>Pseudomonadota</taxon>
        <taxon>Alphaproteobacteria</taxon>
        <taxon>Rhodobacterales</taxon>
        <taxon>Roseobacteraceae</taxon>
        <taxon>Jannaschia</taxon>
    </lineage>
</organism>
<dbReference type="SUPFAM" id="SSF54637">
    <property type="entry name" value="Thioesterase/thiol ester dehydrase-isomerase"/>
    <property type="match status" value="1"/>
</dbReference>